<dbReference type="InterPro" id="IPR036390">
    <property type="entry name" value="WH_DNA-bd_sf"/>
</dbReference>
<keyword evidence="1" id="KW-0805">Transcription regulation</keyword>
<comment type="caution">
    <text evidence="5">The sequence shown here is derived from an EMBL/GenBank/DDBJ whole genome shotgun (WGS) entry which is preliminary data.</text>
</comment>
<keyword evidence="6" id="KW-1185">Reference proteome</keyword>
<dbReference type="PANTHER" id="PTHR33154">
    <property type="entry name" value="TRANSCRIPTIONAL REGULATOR, ARSR FAMILY"/>
    <property type="match status" value="1"/>
</dbReference>
<sequence length="198" mass="23102">MSSQNLQTLLDFFKALSNESRLKLLGVLAQRECSVEELAALLDLKPPTVSHHLAKLKALNLVSLSPQGNTHLYRLNLEQLQHLSRNVLTPEQMQTLAQDVEPKNWETTVLQSFIVGDRITSIPVSRKKRFVLLKWLVEKFECDRDYSEKEVNTILKRHHEDCATLRREFIGYQLMTRDRDVYRRLPETEWLSEVGNFN</sequence>
<accession>A0AAV3XBY1</accession>
<dbReference type="Gene3D" id="1.10.10.10">
    <property type="entry name" value="Winged helix-like DNA-binding domain superfamily/Winged helix DNA-binding domain"/>
    <property type="match status" value="1"/>
</dbReference>
<dbReference type="InterPro" id="IPR018656">
    <property type="entry name" value="DUF2087"/>
</dbReference>
<dbReference type="InterPro" id="IPR001845">
    <property type="entry name" value="HTH_ArsR_DNA-bd_dom"/>
</dbReference>
<name>A0AAV3XBY1_9CYAN</name>
<dbReference type="Proteomes" id="UP001050975">
    <property type="component" value="Unassembled WGS sequence"/>
</dbReference>
<dbReference type="RefSeq" id="WP_226583524.1">
    <property type="nucleotide sequence ID" value="NZ_BLAY01000054.1"/>
</dbReference>
<evidence type="ECO:0000256" key="1">
    <source>
        <dbReference type="ARBA" id="ARBA00023015"/>
    </source>
</evidence>
<protein>
    <submittedName>
        <fullName evidence="5">Transcriptional regulator</fullName>
    </submittedName>
</protein>
<dbReference type="SUPFAM" id="SSF46785">
    <property type="entry name" value="Winged helix' DNA-binding domain"/>
    <property type="match status" value="1"/>
</dbReference>
<dbReference type="Pfam" id="PF01022">
    <property type="entry name" value="HTH_5"/>
    <property type="match status" value="1"/>
</dbReference>
<keyword evidence="3" id="KW-0804">Transcription</keyword>
<dbReference type="CDD" id="cd00090">
    <property type="entry name" value="HTH_ARSR"/>
    <property type="match status" value="1"/>
</dbReference>
<feature type="domain" description="HTH arsR-type" evidence="4">
    <location>
        <begin position="1"/>
        <end position="95"/>
    </location>
</feature>
<keyword evidence="2" id="KW-0238">DNA-binding</keyword>
<evidence type="ECO:0000313" key="6">
    <source>
        <dbReference type="Proteomes" id="UP001050975"/>
    </source>
</evidence>
<dbReference type="PROSITE" id="PS50987">
    <property type="entry name" value="HTH_ARSR_2"/>
    <property type="match status" value="1"/>
</dbReference>
<evidence type="ECO:0000259" key="4">
    <source>
        <dbReference type="PROSITE" id="PS50987"/>
    </source>
</evidence>
<dbReference type="AlphaFoldDB" id="A0AAV3XBY1"/>
<gene>
    <name evidence="5" type="ORF">MiSe_36760</name>
</gene>
<dbReference type="InterPro" id="IPR036388">
    <property type="entry name" value="WH-like_DNA-bd_sf"/>
</dbReference>
<dbReference type="GO" id="GO:0003677">
    <property type="term" value="F:DNA binding"/>
    <property type="evidence" value="ECO:0007669"/>
    <property type="project" value="UniProtKB-KW"/>
</dbReference>
<dbReference type="PRINTS" id="PR00778">
    <property type="entry name" value="HTHARSR"/>
</dbReference>
<evidence type="ECO:0000256" key="3">
    <source>
        <dbReference type="ARBA" id="ARBA00023163"/>
    </source>
</evidence>
<dbReference type="Pfam" id="PF09860">
    <property type="entry name" value="DUF2087"/>
    <property type="match status" value="1"/>
</dbReference>
<organism evidence="5 6">
    <name type="scientific">Microseira wollei NIES-4236</name>
    <dbReference type="NCBI Taxonomy" id="2530354"/>
    <lineage>
        <taxon>Bacteria</taxon>
        <taxon>Bacillati</taxon>
        <taxon>Cyanobacteriota</taxon>
        <taxon>Cyanophyceae</taxon>
        <taxon>Oscillatoriophycideae</taxon>
        <taxon>Aerosakkonematales</taxon>
        <taxon>Aerosakkonemataceae</taxon>
        <taxon>Microseira</taxon>
    </lineage>
</organism>
<evidence type="ECO:0000313" key="5">
    <source>
        <dbReference type="EMBL" id="GET38916.1"/>
    </source>
</evidence>
<proteinExistence type="predicted"/>
<dbReference type="InterPro" id="IPR011991">
    <property type="entry name" value="ArsR-like_HTH"/>
</dbReference>
<reference evidence="5" key="1">
    <citation type="submission" date="2019-10" db="EMBL/GenBank/DDBJ databases">
        <title>Draft genome sequece of Microseira wollei NIES-4236.</title>
        <authorList>
            <person name="Yamaguchi H."/>
            <person name="Suzuki S."/>
            <person name="Kawachi M."/>
        </authorList>
    </citation>
    <scope>NUCLEOTIDE SEQUENCE</scope>
    <source>
        <strain evidence="5">NIES-4236</strain>
    </source>
</reference>
<dbReference type="GO" id="GO:0003700">
    <property type="term" value="F:DNA-binding transcription factor activity"/>
    <property type="evidence" value="ECO:0007669"/>
    <property type="project" value="InterPro"/>
</dbReference>
<dbReference type="NCBIfam" id="NF033788">
    <property type="entry name" value="HTH_metalloreg"/>
    <property type="match status" value="1"/>
</dbReference>
<dbReference type="EMBL" id="BLAY01000054">
    <property type="protein sequence ID" value="GET38916.1"/>
    <property type="molecule type" value="Genomic_DNA"/>
</dbReference>
<dbReference type="PANTHER" id="PTHR33154:SF33">
    <property type="entry name" value="TRANSCRIPTIONAL REPRESSOR SDPR"/>
    <property type="match status" value="1"/>
</dbReference>
<evidence type="ECO:0000256" key="2">
    <source>
        <dbReference type="ARBA" id="ARBA00023125"/>
    </source>
</evidence>
<dbReference type="InterPro" id="IPR051081">
    <property type="entry name" value="HTH_MetalResp_TranReg"/>
</dbReference>
<dbReference type="SMART" id="SM00418">
    <property type="entry name" value="HTH_ARSR"/>
    <property type="match status" value="1"/>
</dbReference>